<dbReference type="OrthoDB" id="7026515at2"/>
<gene>
    <name evidence="2" type="ORF">SAMN04489800_2681</name>
</gene>
<comment type="caution">
    <text evidence="2">The sequence shown here is derived from an EMBL/GenBank/DDBJ whole genome shotgun (WGS) entry which is preliminary data.</text>
</comment>
<dbReference type="Proteomes" id="UP000183613">
    <property type="component" value="Unassembled WGS sequence"/>
</dbReference>
<dbReference type="RefSeq" id="WP_048358323.1">
    <property type="nucleotide sequence ID" value="NZ_FNUD01000002.1"/>
</dbReference>
<keyword evidence="3" id="KW-1185">Reference proteome</keyword>
<reference evidence="2" key="1">
    <citation type="submission" date="2016-10" db="EMBL/GenBank/DDBJ databases">
        <authorList>
            <person name="Varghese N."/>
            <person name="Submissions S."/>
        </authorList>
    </citation>
    <scope>NUCLEOTIDE SEQUENCE [LARGE SCALE GENOMIC DNA]</scope>
    <source>
        <strain evidence="2">LMG 25555</strain>
    </source>
</reference>
<evidence type="ECO:0008006" key="4">
    <source>
        <dbReference type="Google" id="ProtNLM"/>
    </source>
</evidence>
<feature type="signal peptide" evidence="1">
    <location>
        <begin position="1"/>
        <end position="23"/>
    </location>
</feature>
<dbReference type="AlphaFoldDB" id="A0A0J6G7J0"/>
<dbReference type="Gene3D" id="2.60.40.2040">
    <property type="entry name" value="CFA/I fimbrial subunit E, pilin domain"/>
    <property type="match status" value="1"/>
</dbReference>
<keyword evidence="1" id="KW-0732">Signal</keyword>
<evidence type="ECO:0000313" key="3">
    <source>
        <dbReference type="Proteomes" id="UP000183613"/>
    </source>
</evidence>
<name>A0A0J6G7J0_PSEDM</name>
<organism evidence="2 3">
    <name type="scientific">Pseudomonas deceptionensis</name>
    <dbReference type="NCBI Taxonomy" id="882211"/>
    <lineage>
        <taxon>Bacteria</taxon>
        <taxon>Pseudomonadati</taxon>
        <taxon>Pseudomonadota</taxon>
        <taxon>Gammaproteobacteria</taxon>
        <taxon>Pseudomonadales</taxon>
        <taxon>Pseudomonadaceae</taxon>
        <taxon>Pseudomonas</taxon>
    </lineage>
</organism>
<evidence type="ECO:0000313" key="2">
    <source>
        <dbReference type="EMBL" id="SEE89386.1"/>
    </source>
</evidence>
<accession>A0A0J6G7J0</accession>
<protein>
    <recommendedName>
        <fullName evidence="4">CS1 type fimbrial major subunit</fullName>
    </recommendedName>
</protein>
<sequence>MLKSMAIKSSAIILAIGSSSALAAESRSEINIKAVIPASTFHALPFNNPTFGQDETLNYNQATGRLDPLTQMYSLKSATQAIKAYIVGGPAILFNGNPAQDIPLITTLGGVILSDISQEIAAAGTPTAAGVQSLLEIKTGTVPADATGTFNSNFTIIFEEGA</sequence>
<evidence type="ECO:0000256" key="1">
    <source>
        <dbReference type="SAM" id="SignalP"/>
    </source>
</evidence>
<feature type="chain" id="PRO_5009777036" description="CS1 type fimbrial major subunit" evidence="1">
    <location>
        <begin position="24"/>
        <end position="162"/>
    </location>
</feature>
<dbReference type="EMBL" id="FNUD01000002">
    <property type="protein sequence ID" value="SEE89386.1"/>
    <property type="molecule type" value="Genomic_DNA"/>
</dbReference>
<proteinExistence type="predicted"/>
<dbReference type="PATRIC" id="fig|882211.3.peg.379"/>